<reference evidence="2" key="2">
    <citation type="submission" date="2025-08" db="UniProtKB">
        <authorList>
            <consortium name="Ensembl"/>
        </authorList>
    </citation>
    <scope>IDENTIFICATION</scope>
</reference>
<protein>
    <recommendedName>
        <fullName evidence="4">Secreted protein</fullName>
    </recommendedName>
</protein>
<proteinExistence type="predicted"/>
<evidence type="ECO:0008006" key="4">
    <source>
        <dbReference type="Google" id="ProtNLM"/>
    </source>
</evidence>
<keyword evidence="3" id="KW-1185">Reference proteome</keyword>
<feature type="chain" id="PRO_5034436297" description="Secreted protein" evidence="1">
    <location>
        <begin position="24"/>
        <end position="99"/>
    </location>
</feature>
<organism evidence="2 3">
    <name type="scientific">Bos mutus grunniens</name>
    <name type="common">Wild yak</name>
    <name type="synonym">Bos grunniens</name>
    <dbReference type="NCBI Taxonomy" id="30521"/>
    <lineage>
        <taxon>Eukaryota</taxon>
        <taxon>Metazoa</taxon>
        <taxon>Chordata</taxon>
        <taxon>Craniata</taxon>
        <taxon>Vertebrata</taxon>
        <taxon>Euteleostomi</taxon>
        <taxon>Mammalia</taxon>
        <taxon>Eutheria</taxon>
        <taxon>Laurasiatheria</taxon>
        <taxon>Artiodactyla</taxon>
        <taxon>Ruminantia</taxon>
        <taxon>Pecora</taxon>
        <taxon>Bovidae</taxon>
        <taxon>Bovinae</taxon>
        <taxon>Bos</taxon>
    </lineage>
</organism>
<dbReference type="Ensembl" id="ENSBGRT00000009993.1">
    <property type="protein sequence ID" value="ENSBGRP00000008680.1"/>
    <property type="gene ID" value="ENSBGRG00000005413.1"/>
</dbReference>
<evidence type="ECO:0000256" key="1">
    <source>
        <dbReference type="SAM" id="SignalP"/>
    </source>
</evidence>
<accession>A0A8C0A5D8</accession>
<reference evidence="2" key="3">
    <citation type="submission" date="2025-09" db="UniProtKB">
        <authorList>
            <consortium name="Ensembl"/>
        </authorList>
    </citation>
    <scope>IDENTIFICATION</scope>
</reference>
<dbReference type="AlphaFoldDB" id="A0A8C0A5D8"/>
<sequence>MTCFHLPGLFQGLFLQFPCLSLGMTGRGRRGATWGNHTNSVELVVLLGEAVSLPRGECEPPGDVVWGEAKIPHFFLKGIYLFLSIYLVAPGLRCGTRDL</sequence>
<evidence type="ECO:0000313" key="2">
    <source>
        <dbReference type="Ensembl" id="ENSBGRP00000008680.1"/>
    </source>
</evidence>
<keyword evidence="1" id="KW-0732">Signal</keyword>
<evidence type="ECO:0000313" key="3">
    <source>
        <dbReference type="Proteomes" id="UP000694520"/>
    </source>
</evidence>
<reference evidence="2" key="1">
    <citation type="submission" date="2019-05" db="EMBL/GenBank/DDBJ databases">
        <authorList>
            <person name="Zhang S."/>
            <person name="Liu J."/>
        </authorList>
    </citation>
    <scope>NUCLEOTIDE SEQUENCE [LARGE SCALE GENOMIC DNA]</scope>
</reference>
<name>A0A8C0A5D8_BOSMU</name>
<dbReference type="Proteomes" id="UP000694520">
    <property type="component" value="Chromosome 4"/>
</dbReference>
<feature type="signal peptide" evidence="1">
    <location>
        <begin position="1"/>
        <end position="23"/>
    </location>
</feature>